<gene>
    <name evidence="5" type="ORF">ON006_00975</name>
</gene>
<accession>A0A9E8SM95</accession>
<dbReference type="InterPro" id="IPR020449">
    <property type="entry name" value="Tscrpt_reg_AraC-type_HTH"/>
</dbReference>
<dbReference type="Pfam" id="PF02311">
    <property type="entry name" value="AraC_binding"/>
    <property type="match status" value="1"/>
</dbReference>
<keyword evidence="3" id="KW-0804">Transcription</keyword>
<reference evidence="5" key="1">
    <citation type="submission" date="2022-11" db="EMBL/GenBank/DDBJ databases">
        <title>Dyadobacter pollutisoli sp. nov., isolated from plastic dumped soil.</title>
        <authorList>
            <person name="Kim J.M."/>
            <person name="Kim K.R."/>
            <person name="Lee J.K."/>
            <person name="Hao L."/>
            <person name="Jeon C.O."/>
        </authorList>
    </citation>
    <scope>NUCLEOTIDE SEQUENCE</scope>
    <source>
        <strain evidence="5">U1</strain>
    </source>
</reference>
<dbReference type="Proteomes" id="UP001164653">
    <property type="component" value="Chromosome"/>
</dbReference>
<evidence type="ECO:0000256" key="3">
    <source>
        <dbReference type="ARBA" id="ARBA00023163"/>
    </source>
</evidence>
<feature type="domain" description="HTH araC/xylS-type" evidence="4">
    <location>
        <begin position="187"/>
        <end position="285"/>
    </location>
</feature>
<keyword evidence="6" id="KW-1185">Reference proteome</keyword>
<evidence type="ECO:0000259" key="4">
    <source>
        <dbReference type="PROSITE" id="PS01124"/>
    </source>
</evidence>
<dbReference type="PANTHER" id="PTHR43280:SF27">
    <property type="entry name" value="TRANSCRIPTIONAL REGULATOR MTLR"/>
    <property type="match status" value="1"/>
</dbReference>
<evidence type="ECO:0000256" key="1">
    <source>
        <dbReference type="ARBA" id="ARBA00023015"/>
    </source>
</evidence>
<evidence type="ECO:0000313" key="6">
    <source>
        <dbReference type="Proteomes" id="UP001164653"/>
    </source>
</evidence>
<dbReference type="InterPro" id="IPR011051">
    <property type="entry name" value="RmlC_Cupin_sf"/>
</dbReference>
<dbReference type="AlphaFoldDB" id="A0A9E8SM95"/>
<dbReference type="InterPro" id="IPR018062">
    <property type="entry name" value="HTH_AraC-typ_CS"/>
</dbReference>
<keyword evidence="1" id="KW-0805">Transcription regulation</keyword>
<dbReference type="GO" id="GO:0003700">
    <property type="term" value="F:DNA-binding transcription factor activity"/>
    <property type="evidence" value="ECO:0007669"/>
    <property type="project" value="InterPro"/>
</dbReference>
<protein>
    <submittedName>
        <fullName evidence="5">AraC family transcriptional regulator</fullName>
    </submittedName>
</protein>
<dbReference type="PROSITE" id="PS00041">
    <property type="entry name" value="HTH_ARAC_FAMILY_1"/>
    <property type="match status" value="1"/>
</dbReference>
<dbReference type="InterPro" id="IPR018060">
    <property type="entry name" value="HTH_AraC"/>
</dbReference>
<dbReference type="InterPro" id="IPR009057">
    <property type="entry name" value="Homeodomain-like_sf"/>
</dbReference>
<dbReference type="SUPFAM" id="SSF51182">
    <property type="entry name" value="RmlC-like cupins"/>
    <property type="match status" value="1"/>
</dbReference>
<proteinExistence type="predicted"/>
<dbReference type="SMART" id="SM00342">
    <property type="entry name" value="HTH_ARAC"/>
    <property type="match status" value="1"/>
</dbReference>
<dbReference type="PANTHER" id="PTHR43280">
    <property type="entry name" value="ARAC-FAMILY TRANSCRIPTIONAL REGULATOR"/>
    <property type="match status" value="1"/>
</dbReference>
<dbReference type="KEGG" id="dpf:ON006_00975"/>
<dbReference type="GO" id="GO:0043565">
    <property type="term" value="F:sequence-specific DNA binding"/>
    <property type="evidence" value="ECO:0007669"/>
    <property type="project" value="InterPro"/>
</dbReference>
<dbReference type="SUPFAM" id="SSF46689">
    <property type="entry name" value="Homeodomain-like"/>
    <property type="match status" value="2"/>
</dbReference>
<dbReference type="RefSeq" id="WP_244823241.1">
    <property type="nucleotide sequence ID" value="NZ_CP112998.1"/>
</dbReference>
<dbReference type="Gene3D" id="2.60.120.10">
    <property type="entry name" value="Jelly Rolls"/>
    <property type="match status" value="1"/>
</dbReference>
<dbReference type="InterPro" id="IPR003313">
    <property type="entry name" value="AraC-bd"/>
</dbReference>
<keyword evidence="2" id="KW-0238">DNA-binding</keyword>
<dbReference type="Gene3D" id="1.10.10.60">
    <property type="entry name" value="Homeodomain-like"/>
    <property type="match status" value="2"/>
</dbReference>
<evidence type="ECO:0000313" key="5">
    <source>
        <dbReference type="EMBL" id="WAC12541.1"/>
    </source>
</evidence>
<dbReference type="PROSITE" id="PS01124">
    <property type="entry name" value="HTH_ARAC_FAMILY_2"/>
    <property type="match status" value="1"/>
</dbReference>
<dbReference type="Pfam" id="PF12833">
    <property type="entry name" value="HTH_18"/>
    <property type="match status" value="1"/>
</dbReference>
<name>A0A9E8SM95_9BACT</name>
<dbReference type="InterPro" id="IPR014710">
    <property type="entry name" value="RmlC-like_jellyroll"/>
</dbReference>
<dbReference type="EMBL" id="CP112998">
    <property type="protein sequence ID" value="WAC12541.1"/>
    <property type="molecule type" value="Genomic_DNA"/>
</dbReference>
<evidence type="ECO:0000256" key="2">
    <source>
        <dbReference type="ARBA" id="ARBA00023125"/>
    </source>
</evidence>
<sequence length="294" mass="33375">MKATYALLPDFAQIRKPFLVKKIVSPYFSTDFHFHTECQLVYILSGSGTRIIGDSIEQFEEGDLTFVGPNVPHVWYSKSMAGNNGNDSVSLALYINPDAISEILDGLIDTKELRHFFKESERGISICGEKKALIVDILAQMQGQRSITLLTSFMQIMSHLLDPKDLVWLNIPNLLSVYTTQAPGRVHKLMHYIQQNFKQEITLQQAASVSGLQIHSFCRFFKSLTNRTFSDFLNEVRIGFASKLLQQSDLPVTQIALECGYVNISYFNRCFKKINKVSPKAYRTLSATKIDEKK</sequence>
<organism evidence="5 6">
    <name type="scientific">Dyadobacter pollutisoli</name>
    <dbReference type="NCBI Taxonomy" id="2910158"/>
    <lineage>
        <taxon>Bacteria</taxon>
        <taxon>Pseudomonadati</taxon>
        <taxon>Bacteroidota</taxon>
        <taxon>Cytophagia</taxon>
        <taxon>Cytophagales</taxon>
        <taxon>Spirosomataceae</taxon>
        <taxon>Dyadobacter</taxon>
    </lineage>
</organism>
<dbReference type="PRINTS" id="PR00032">
    <property type="entry name" value="HTHARAC"/>
</dbReference>